<dbReference type="SUPFAM" id="SSF57884">
    <property type="entry name" value="Ada DNA repair protein, N-terminal domain (N-Ada 10)"/>
    <property type="match status" value="1"/>
</dbReference>
<feature type="active site" description="Nucleophile; methyl group acceptor" evidence="10">
    <location>
        <position position="315"/>
    </location>
</feature>
<evidence type="ECO:0000256" key="9">
    <source>
        <dbReference type="ARBA" id="ARBA00049348"/>
    </source>
</evidence>
<comment type="miscellaneous">
    <text evidence="10">This enzyme catalyzes only one turnover and therefore is not strictly catalytic. According to one definition, an enzyme is a biocatalyst that acts repeatedly and over many reaction cycles.</text>
</comment>
<dbReference type="Gene3D" id="1.10.10.60">
    <property type="entry name" value="Homeodomain-like"/>
    <property type="match status" value="1"/>
</dbReference>
<keyword evidence="12" id="KW-0862">Zinc</keyword>
<reference evidence="14 15" key="2">
    <citation type="journal article" date="2011" name="J. Bacteriol.">
        <title>Complete genome sequence of strain HTCC2503T of Parvularcula bermudensis, the type species of the order "Parvularculales" in the class Alphaproteobacteria.</title>
        <authorList>
            <person name="Oh H.M."/>
            <person name="Kang I."/>
            <person name="Vergin K.L."/>
            <person name="Kang D."/>
            <person name="Rhee K.H."/>
            <person name="Giovannoni S.J."/>
            <person name="Cho J.C."/>
        </authorList>
    </citation>
    <scope>NUCLEOTIDE SEQUENCE [LARGE SCALE GENOMIC DNA]</scope>
    <source>
        <strain evidence="15">ATCC BAA-594 / HTCC2503 / KCTC 12087</strain>
    </source>
</reference>
<dbReference type="RefSeq" id="WP_013300101.1">
    <property type="nucleotide sequence ID" value="NC_014414.1"/>
</dbReference>
<dbReference type="KEGG" id="pbr:PB2503_05262"/>
<dbReference type="InterPro" id="IPR004026">
    <property type="entry name" value="Ada_DNA_repair_Zn-bd"/>
</dbReference>
<dbReference type="GO" id="GO:0003908">
    <property type="term" value="F:methylated-DNA-[protein]-cysteine S-methyltransferase activity"/>
    <property type="evidence" value="ECO:0007669"/>
    <property type="project" value="UniProtKB-UniRule"/>
</dbReference>
<dbReference type="SUPFAM" id="SSF46767">
    <property type="entry name" value="Methylated DNA-protein cysteine methyltransferase, C-terminal domain"/>
    <property type="match status" value="1"/>
</dbReference>
<keyword evidence="15" id="KW-1185">Reference proteome</keyword>
<dbReference type="PANTHER" id="PTHR10815">
    <property type="entry name" value="METHYLATED-DNA--PROTEIN-CYSTEINE METHYLTRANSFERASE"/>
    <property type="match status" value="1"/>
</dbReference>
<dbReference type="Pfam" id="PF02805">
    <property type="entry name" value="Ada_Zn_binding"/>
    <property type="match status" value="1"/>
</dbReference>
<keyword evidence="7" id="KW-0010">Activator</keyword>
<dbReference type="EMBL" id="CP002156">
    <property type="protein sequence ID" value="ADM09127.1"/>
    <property type="molecule type" value="Genomic_DNA"/>
</dbReference>
<feature type="binding site" evidence="12">
    <location>
        <position position="65"/>
    </location>
    <ligand>
        <name>Zn(2+)</name>
        <dbReference type="ChEBI" id="CHEBI:29105"/>
    </ligand>
</feature>
<dbReference type="Pfam" id="PF12833">
    <property type="entry name" value="HTH_18"/>
    <property type="match status" value="1"/>
</dbReference>
<evidence type="ECO:0000256" key="5">
    <source>
        <dbReference type="ARBA" id="ARBA00022679"/>
    </source>
</evidence>
<comment type="function">
    <text evidence="10">Involved in the cellular defense against the biological effects of O6-methylguanine (O6-MeG) and O4-methylthymine (O4-MeT) in DNA. Repairs the methylated nucleobase in DNA by stoichiometrically transferring the methyl group to a cysteine residue in the enzyme. This is a suicide reaction: the enzyme is irreversibly inactivated.</text>
</comment>
<comment type="cofactor">
    <cofactor evidence="12">
        <name>Zn(2+)</name>
        <dbReference type="ChEBI" id="CHEBI:29105"/>
    </cofactor>
    <text evidence="12">Binds 1 zinc ion per subunit.</text>
</comment>
<dbReference type="Pfam" id="PF01035">
    <property type="entry name" value="DNA_binding_1"/>
    <property type="match status" value="1"/>
</dbReference>
<dbReference type="InterPro" id="IPR018060">
    <property type="entry name" value="HTH_AraC"/>
</dbReference>
<keyword evidence="3 10" id="KW-0963">Cytoplasm</keyword>
<dbReference type="GO" id="GO:0003700">
    <property type="term" value="F:DNA-binding transcription factor activity"/>
    <property type="evidence" value="ECO:0007669"/>
    <property type="project" value="InterPro"/>
</dbReference>
<dbReference type="InterPro" id="IPR001497">
    <property type="entry name" value="MethylDNA_cys_MeTrfase_AS"/>
</dbReference>
<dbReference type="PROSITE" id="PS01124">
    <property type="entry name" value="HTH_ARAC_FAMILY_2"/>
    <property type="match status" value="1"/>
</dbReference>
<evidence type="ECO:0000256" key="2">
    <source>
        <dbReference type="ARBA" id="ARBA00008711"/>
    </source>
</evidence>
<dbReference type="PANTHER" id="PTHR10815:SF5">
    <property type="entry name" value="METHYLATED-DNA--PROTEIN-CYSTEINE METHYLTRANSFERASE"/>
    <property type="match status" value="1"/>
</dbReference>
<dbReference type="EC" id="2.1.1.63" evidence="10"/>
<dbReference type="InterPro" id="IPR014048">
    <property type="entry name" value="MethylDNA_cys_MeTrfase_DNA-bd"/>
</dbReference>
<dbReference type="SUPFAM" id="SSF53155">
    <property type="entry name" value="Methylated DNA-protein cysteine methyltransferase domain"/>
    <property type="match status" value="1"/>
</dbReference>
<comment type="catalytic activity">
    <reaction evidence="9 10">
        <text>a 6-O-methyl-2'-deoxyguanosine in DNA + L-cysteinyl-[protein] = S-methyl-L-cysteinyl-[protein] + a 2'-deoxyguanosine in DNA</text>
        <dbReference type="Rhea" id="RHEA:24000"/>
        <dbReference type="Rhea" id="RHEA-COMP:10131"/>
        <dbReference type="Rhea" id="RHEA-COMP:10132"/>
        <dbReference type="Rhea" id="RHEA-COMP:11367"/>
        <dbReference type="Rhea" id="RHEA-COMP:11368"/>
        <dbReference type="ChEBI" id="CHEBI:29950"/>
        <dbReference type="ChEBI" id="CHEBI:82612"/>
        <dbReference type="ChEBI" id="CHEBI:85445"/>
        <dbReference type="ChEBI" id="CHEBI:85448"/>
        <dbReference type="EC" id="2.1.1.63"/>
    </reaction>
</comment>
<keyword evidence="5 10" id="KW-0808">Transferase</keyword>
<dbReference type="NCBIfam" id="TIGR00589">
    <property type="entry name" value="ogt"/>
    <property type="match status" value="1"/>
</dbReference>
<organism evidence="14 15">
    <name type="scientific">Parvularcula bermudensis (strain ATCC BAA-594 / HTCC2503 / KCTC 12087)</name>
    <dbReference type="NCBI Taxonomy" id="314260"/>
    <lineage>
        <taxon>Bacteria</taxon>
        <taxon>Pseudomonadati</taxon>
        <taxon>Pseudomonadota</taxon>
        <taxon>Alphaproteobacteria</taxon>
        <taxon>Parvularculales</taxon>
        <taxon>Parvularculaceae</taxon>
        <taxon>Parvularcula</taxon>
    </lineage>
</organism>
<evidence type="ECO:0000256" key="6">
    <source>
        <dbReference type="ARBA" id="ARBA00022763"/>
    </source>
</evidence>
<dbReference type="GO" id="GO:0006307">
    <property type="term" value="P:DNA alkylation repair"/>
    <property type="evidence" value="ECO:0007669"/>
    <property type="project" value="UniProtKB-UniRule"/>
</dbReference>
<dbReference type="GO" id="GO:0032259">
    <property type="term" value="P:methylation"/>
    <property type="evidence" value="ECO:0007669"/>
    <property type="project" value="UniProtKB-KW"/>
</dbReference>
<protein>
    <recommendedName>
        <fullName evidence="10">Methylated-DNA--protein-cysteine methyltransferase</fullName>
        <ecNumber evidence="10">2.1.1.63</ecNumber>
    </recommendedName>
    <alternativeName>
        <fullName evidence="10">6-O-methylguanine-DNA methyltransferase</fullName>
        <shortName evidence="10">MGMT</shortName>
    </alternativeName>
    <alternativeName>
        <fullName evidence="10">O-6-methylguanine-DNA-alkyltransferase</fullName>
    </alternativeName>
</protein>
<dbReference type="InterPro" id="IPR036631">
    <property type="entry name" value="MGMT_N_sf"/>
</dbReference>
<gene>
    <name evidence="14" type="ordered locus">PB2503_05262</name>
</gene>
<keyword evidence="4 10" id="KW-0489">Methyltransferase</keyword>
<dbReference type="GO" id="GO:0008270">
    <property type="term" value="F:zinc ion binding"/>
    <property type="evidence" value="ECO:0007669"/>
    <property type="project" value="InterPro"/>
</dbReference>
<sequence length="351" mass="38046">METDPDTLYDALLARDHGYEGRAWVGVQTTGIFCRFDCPARKPKRENVTFFDSVAACLDAGFRPCKRCCPLEPSTVQDPVVQTLLAALQADPLHRWTEDDLRARGIDPSTARRAFRRAFGATFLEIARLRRLRAGVEARAQGARVIDAQLEAGFESASGFREAFSRLMGRAPGTLSGAERLKADFIDTPLGPMIVVADEAQVWLLEFAGRKALATELKAVQREAKDPIGLGRTQATAHLAEDLARYFEGGSPSFTVPTAPYGSAFSNAVWAALRQIPPGTTCSYKDLAKAIDRPEAVRAVARANGANRLALIVPCHRVIGADGGLGGYGGGVWRKRWLIAHEREAGRGVAA</sequence>
<feature type="binding site" evidence="12">
    <location>
        <position position="34"/>
    </location>
    <ligand>
        <name>Zn(2+)</name>
        <dbReference type="ChEBI" id="CHEBI:29105"/>
    </ligand>
</feature>
<proteinExistence type="inferred from homology"/>
<comment type="subcellular location">
    <subcellularLocation>
        <location evidence="10">Cytoplasm</location>
    </subcellularLocation>
</comment>
<feature type="active site" description="Nucleophile; methyl group acceptor from methylphosphotriester" evidence="11">
    <location>
        <position position="34"/>
    </location>
</feature>
<dbReference type="InterPro" id="IPR016221">
    <property type="entry name" value="Bifunct_regulatory_prot_Ada"/>
</dbReference>
<dbReference type="STRING" id="314260.PB2503_05262"/>
<dbReference type="AlphaFoldDB" id="E0TG84"/>
<dbReference type="Proteomes" id="UP000001302">
    <property type="component" value="Chromosome"/>
</dbReference>
<dbReference type="InterPro" id="IPR023546">
    <property type="entry name" value="MGMT"/>
</dbReference>
<comment type="catalytic activity">
    <reaction evidence="1 10">
        <text>a 4-O-methyl-thymidine in DNA + L-cysteinyl-[protein] = a thymidine in DNA + S-methyl-L-cysteinyl-[protein]</text>
        <dbReference type="Rhea" id="RHEA:53428"/>
        <dbReference type="Rhea" id="RHEA-COMP:10131"/>
        <dbReference type="Rhea" id="RHEA-COMP:10132"/>
        <dbReference type="Rhea" id="RHEA-COMP:13555"/>
        <dbReference type="Rhea" id="RHEA-COMP:13556"/>
        <dbReference type="ChEBI" id="CHEBI:29950"/>
        <dbReference type="ChEBI" id="CHEBI:82612"/>
        <dbReference type="ChEBI" id="CHEBI:137386"/>
        <dbReference type="ChEBI" id="CHEBI:137387"/>
        <dbReference type="EC" id="2.1.1.63"/>
    </reaction>
</comment>
<evidence type="ECO:0000256" key="4">
    <source>
        <dbReference type="ARBA" id="ARBA00022603"/>
    </source>
</evidence>
<feature type="binding site" evidence="12">
    <location>
        <position position="68"/>
    </location>
    <ligand>
        <name>Zn(2+)</name>
        <dbReference type="ChEBI" id="CHEBI:29105"/>
    </ligand>
</feature>
<accession>E0TG84</accession>
<dbReference type="InterPro" id="IPR035451">
    <property type="entry name" value="Ada-like_dom_sf"/>
</dbReference>
<dbReference type="PROSITE" id="PS00374">
    <property type="entry name" value="MGMT"/>
    <property type="match status" value="1"/>
</dbReference>
<dbReference type="Gene3D" id="3.30.160.70">
    <property type="entry name" value="Methylated DNA-protein cysteine methyltransferase domain"/>
    <property type="match status" value="1"/>
</dbReference>
<dbReference type="eggNOG" id="COG2169">
    <property type="taxonomic scope" value="Bacteria"/>
</dbReference>
<feature type="binding site" evidence="12">
    <location>
        <position position="38"/>
    </location>
    <ligand>
        <name>Zn(2+)</name>
        <dbReference type="ChEBI" id="CHEBI:29105"/>
    </ligand>
</feature>
<evidence type="ECO:0000256" key="1">
    <source>
        <dbReference type="ARBA" id="ARBA00001286"/>
    </source>
</evidence>
<dbReference type="GO" id="GO:0005737">
    <property type="term" value="C:cytoplasm"/>
    <property type="evidence" value="ECO:0007669"/>
    <property type="project" value="UniProtKB-SubCell"/>
</dbReference>
<evidence type="ECO:0000313" key="14">
    <source>
        <dbReference type="EMBL" id="ADM09127.1"/>
    </source>
</evidence>
<keyword evidence="6 10" id="KW-0227">DNA damage</keyword>
<keyword evidence="12" id="KW-0479">Metal-binding</keyword>
<keyword evidence="8 10" id="KW-0234">DNA repair</keyword>
<feature type="active site" description="Nucleophile; methyl group acceptor from either O6-methylguanine or O4-methylthymine" evidence="11">
    <location>
        <position position="315"/>
    </location>
</feature>
<dbReference type="PIRSF" id="PIRSF000409">
    <property type="entry name" value="Ada"/>
    <property type="match status" value="1"/>
</dbReference>
<comment type="similarity">
    <text evidence="2 10">Belongs to the MGMT family.</text>
</comment>
<feature type="domain" description="HTH araC/xylS-type" evidence="13">
    <location>
        <begin position="78"/>
        <end position="178"/>
    </location>
</feature>
<dbReference type="InterPro" id="IPR036388">
    <property type="entry name" value="WH-like_DNA-bd_sf"/>
</dbReference>
<dbReference type="Gene3D" id="1.10.10.10">
    <property type="entry name" value="Winged helix-like DNA-binding domain superfamily/Winged helix DNA-binding domain"/>
    <property type="match status" value="1"/>
</dbReference>
<evidence type="ECO:0000256" key="10">
    <source>
        <dbReference type="HAMAP-Rule" id="MF_00772"/>
    </source>
</evidence>
<evidence type="ECO:0000256" key="7">
    <source>
        <dbReference type="ARBA" id="ARBA00023159"/>
    </source>
</evidence>
<evidence type="ECO:0000259" key="13">
    <source>
        <dbReference type="PROSITE" id="PS01124"/>
    </source>
</evidence>
<evidence type="ECO:0000256" key="12">
    <source>
        <dbReference type="PIRSR" id="PIRSR000409-3"/>
    </source>
</evidence>
<dbReference type="eggNOG" id="COG0350">
    <property type="taxonomic scope" value="Bacteria"/>
</dbReference>
<dbReference type="CDD" id="cd06445">
    <property type="entry name" value="ATase"/>
    <property type="match status" value="1"/>
</dbReference>
<dbReference type="GO" id="GO:0043565">
    <property type="term" value="F:sequence-specific DNA binding"/>
    <property type="evidence" value="ECO:0007669"/>
    <property type="project" value="InterPro"/>
</dbReference>
<name>E0TG84_PARBH</name>
<dbReference type="FunFam" id="1.10.10.10:FF:000214">
    <property type="entry name" value="Methylated-DNA--protein-cysteine methyltransferase"/>
    <property type="match status" value="1"/>
</dbReference>
<dbReference type="HOGENOM" id="CLU_000445_52_0_5"/>
<evidence type="ECO:0000256" key="3">
    <source>
        <dbReference type="ARBA" id="ARBA00022490"/>
    </source>
</evidence>
<dbReference type="HAMAP" id="MF_00772">
    <property type="entry name" value="OGT"/>
    <property type="match status" value="1"/>
</dbReference>
<dbReference type="Gene3D" id="3.40.10.10">
    <property type="entry name" value="DNA Methylphosphotriester Repair Domain"/>
    <property type="match status" value="1"/>
</dbReference>
<dbReference type="InterPro" id="IPR036217">
    <property type="entry name" value="MethylDNA_cys_MeTrfase_DNAb"/>
</dbReference>
<reference evidence="15" key="1">
    <citation type="submission" date="2010-08" db="EMBL/GenBank/DDBJ databases">
        <title>Genome sequence of Parvularcula bermudensis HTCC2503.</title>
        <authorList>
            <person name="Kang D.-M."/>
            <person name="Oh H.-M."/>
            <person name="Cho J.-C."/>
        </authorList>
    </citation>
    <scope>NUCLEOTIDE SEQUENCE [LARGE SCALE GENOMIC DNA]</scope>
    <source>
        <strain evidence="15">ATCC BAA-594 / HTCC2503 / KCTC 12087</strain>
    </source>
</reference>
<evidence type="ECO:0000256" key="11">
    <source>
        <dbReference type="PIRSR" id="PIRSR000409-1"/>
    </source>
</evidence>
<evidence type="ECO:0000256" key="8">
    <source>
        <dbReference type="ARBA" id="ARBA00023204"/>
    </source>
</evidence>
<dbReference type="SMART" id="SM00342">
    <property type="entry name" value="HTH_ARAC"/>
    <property type="match status" value="1"/>
</dbReference>
<evidence type="ECO:0000313" key="15">
    <source>
        <dbReference type="Proteomes" id="UP000001302"/>
    </source>
</evidence>